<sequence length="1140" mass="129746">MSKRKSLLNTSGTNTLFKYFQKSPAPSPQTTPQQNRNVASMSNKETTPSTPKSSFSDKNKSTDTKNPSDNKNDEQCGDDDSPIVSYKPKRLKLIDSDSDSDRENKTENEQPAKTSRKATDEPTIKLQPKKKIKLEEKTPKSFEERLKSMEVQDIQDAEEKLEEIDDEPVLYMHKKLEFLKPEKIKDKNGHRPNHVDYDPTTLFVPQSFLDKLTPAARQWWEIKSDNFDCILFFKLGKFYEMYHTDAEIGVNELGFVYMKGEMAHCGFPEQSYDRMITTLVAKGYKVARIEQTETPEMMEKRLKDGKKYTKFDKVVKREVCQITNRGTQVFSQQLAVTNNYEPSYMLAVCEKHTLKSNRFGVCFIDTSLGEFNIGEFDDDKHCSRLLTLLSHHYPALVLYERGGLSARTNQIFRSMLQNTLKEQLLPGTQFLTAEKTLKMMAEKYYNVENKVVWPEEIKTLQSDSDNLGLTPSPQHSLALRSVGACLWYMSKCLVDQQIVSLGRYAIYIPPDSLKFESESVEESFNKTMSSKITNRHMVLDSITLSNLKLTEENYSLLSTLDHCCTKFGKRLLHNWVCNPSSEKGLILDRQDAIKCLMDDHDLLNDTRAILSELPDLERLLNQIHSFGNVKRSTDHPDGRAIFFEQKSYNKNKIRDFLDTLNGFDALTKIPNLFRNCKSKYLEVLTQHPSSGNFPDIKKTLKFFKTGFDHKEALEKGVIAPDAGVDKEFDYVNREIKSINSELQDYLKKQETHFGCSLKYVGADKKRFQIEIPENKCHLISKSESDFGLEGQRKGFKKYHTEETKDLLKRMIETENQRNNILKDLSRRIFEKFSNDYQLWKKCIDLMAILDVLTSMAVYGDSQAHLCFPEIVDRSDGPILELEDGYHPCMKLSDDFIPNGITLGGASPPLALLTGPNMGGKSTLMRQVAILVIMAQMGCPIPATSCRMSLVDRIFTRLGAQDDIMAGHSTFLVELSETSAILKHATLASLVLLDELGRGTATYDGTAIAHAVVNYLADLKCRTLFSTHYHNLVDNFHTDNRVSLGHMACMVENEDNDDPTQETVTFLYKYSDGACPKSYGFNAAKLAGMPNSIIKRAHELSKKVEAIALKRKLFSKLLSSSDTDVSEVQDILLKLKTFVIK</sequence>
<feature type="domain" description="DNA mismatch repair proteins mutS family" evidence="9">
    <location>
        <begin position="988"/>
        <end position="1004"/>
    </location>
</feature>
<gene>
    <name evidence="10" type="primary">Msh6</name>
    <name evidence="10" type="ORF">Bhyg_14366</name>
</gene>
<dbReference type="Gene3D" id="3.40.1170.10">
    <property type="entry name" value="DNA repair protein MutS, domain I"/>
    <property type="match status" value="1"/>
</dbReference>
<feature type="compositionally biased region" description="Polar residues" evidence="8">
    <location>
        <begin position="7"/>
        <end position="16"/>
    </location>
</feature>
<dbReference type="InterPro" id="IPR017261">
    <property type="entry name" value="DNA_mismatch_repair_MutS/MSH"/>
</dbReference>
<comment type="caution">
    <text evidence="10">The sequence shown here is derived from an EMBL/GenBank/DDBJ whole genome shotgun (WGS) entry which is preliminary data.</text>
</comment>
<feature type="compositionally biased region" description="Polar residues" evidence="8">
    <location>
        <begin position="35"/>
        <end position="54"/>
    </location>
</feature>
<evidence type="ECO:0000256" key="4">
    <source>
        <dbReference type="ARBA" id="ARBA00022840"/>
    </source>
</evidence>
<feature type="compositionally biased region" description="Low complexity" evidence="8">
    <location>
        <begin position="21"/>
        <end position="34"/>
    </location>
</feature>
<feature type="region of interest" description="Disordered" evidence="8">
    <location>
        <begin position="1"/>
        <end position="126"/>
    </location>
</feature>
<dbReference type="InterPro" id="IPR000432">
    <property type="entry name" value="DNA_mismatch_repair_MutS_C"/>
</dbReference>
<dbReference type="Proteomes" id="UP001151699">
    <property type="component" value="Chromosome C"/>
</dbReference>
<dbReference type="InterPro" id="IPR036678">
    <property type="entry name" value="MutS_con_dom_sf"/>
</dbReference>
<dbReference type="Gene3D" id="3.30.420.110">
    <property type="entry name" value="MutS, connector domain"/>
    <property type="match status" value="1"/>
</dbReference>
<evidence type="ECO:0000256" key="7">
    <source>
        <dbReference type="RuleBase" id="RU003756"/>
    </source>
</evidence>
<dbReference type="GO" id="GO:0140664">
    <property type="term" value="F:ATP-dependent DNA damage sensor activity"/>
    <property type="evidence" value="ECO:0007669"/>
    <property type="project" value="InterPro"/>
</dbReference>
<dbReference type="Pfam" id="PF05192">
    <property type="entry name" value="MutS_III"/>
    <property type="match status" value="1"/>
</dbReference>
<evidence type="ECO:0000256" key="2">
    <source>
        <dbReference type="ARBA" id="ARBA00022741"/>
    </source>
</evidence>
<dbReference type="CDD" id="cd03286">
    <property type="entry name" value="ABC_MSH6_euk"/>
    <property type="match status" value="1"/>
</dbReference>
<dbReference type="PIRSF" id="PIRSF037677">
    <property type="entry name" value="DNA_mis_repair_Msh6"/>
    <property type="match status" value="1"/>
</dbReference>
<dbReference type="PANTHER" id="PTHR11361">
    <property type="entry name" value="DNA MISMATCH REPAIR PROTEIN MUTS FAMILY MEMBER"/>
    <property type="match status" value="1"/>
</dbReference>
<dbReference type="EMBL" id="WJQU01000004">
    <property type="protein sequence ID" value="KAJ6635780.1"/>
    <property type="molecule type" value="Genomic_DNA"/>
</dbReference>
<dbReference type="InterPro" id="IPR007696">
    <property type="entry name" value="DNA_mismatch_repair_MutS_core"/>
</dbReference>
<dbReference type="InterPro" id="IPR045076">
    <property type="entry name" value="MutS"/>
</dbReference>
<dbReference type="InterPro" id="IPR036187">
    <property type="entry name" value="DNA_mismatch_repair_MutS_sf"/>
</dbReference>
<proteinExistence type="inferred from homology"/>
<feature type="compositionally biased region" description="Basic and acidic residues" evidence="8">
    <location>
        <begin position="92"/>
        <end position="110"/>
    </location>
</feature>
<accession>A0A9Q0MPN9</accession>
<dbReference type="Pfam" id="PF01624">
    <property type="entry name" value="MutS_I"/>
    <property type="match status" value="1"/>
</dbReference>
<evidence type="ECO:0000313" key="11">
    <source>
        <dbReference type="Proteomes" id="UP001151699"/>
    </source>
</evidence>
<dbReference type="AlphaFoldDB" id="A0A9Q0MPN9"/>
<evidence type="ECO:0000256" key="5">
    <source>
        <dbReference type="ARBA" id="ARBA00023125"/>
    </source>
</evidence>
<evidence type="ECO:0000256" key="8">
    <source>
        <dbReference type="SAM" id="MobiDB-lite"/>
    </source>
</evidence>
<dbReference type="OrthoDB" id="121051at2759"/>
<dbReference type="InterPro" id="IPR007695">
    <property type="entry name" value="DNA_mismatch_repair_MutS-lik_N"/>
</dbReference>
<evidence type="ECO:0000256" key="6">
    <source>
        <dbReference type="PIRNR" id="PIRNR037677"/>
    </source>
</evidence>
<comment type="function">
    <text evidence="6 7">Component of the post-replicative DNA mismatch repair system (MMR).</text>
</comment>
<dbReference type="FunFam" id="3.40.1170.10:FF:000002">
    <property type="entry name" value="DNA mismatch repair protein"/>
    <property type="match status" value="1"/>
</dbReference>
<dbReference type="Pfam" id="PF05188">
    <property type="entry name" value="MutS_II"/>
    <property type="match status" value="1"/>
</dbReference>
<dbReference type="GO" id="GO:0030983">
    <property type="term" value="F:mismatched DNA binding"/>
    <property type="evidence" value="ECO:0007669"/>
    <property type="project" value="UniProtKB-UniRule"/>
</dbReference>
<dbReference type="SUPFAM" id="SSF52540">
    <property type="entry name" value="P-loop containing nucleoside triphosphate hydrolases"/>
    <property type="match status" value="1"/>
</dbReference>
<keyword evidence="6 7" id="KW-0234">DNA repair</keyword>
<keyword evidence="3 6" id="KW-0227">DNA damage</keyword>
<dbReference type="SMART" id="SM00534">
    <property type="entry name" value="MUTSac"/>
    <property type="match status" value="1"/>
</dbReference>
<evidence type="ECO:0000256" key="3">
    <source>
        <dbReference type="ARBA" id="ARBA00022763"/>
    </source>
</evidence>
<dbReference type="GO" id="GO:0005524">
    <property type="term" value="F:ATP binding"/>
    <property type="evidence" value="ECO:0007669"/>
    <property type="project" value="UniProtKB-UniRule"/>
</dbReference>
<dbReference type="FunFam" id="1.10.1420.10:FF:000005">
    <property type="entry name" value="DNA mismatch repair protein"/>
    <property type="match status" value="1"/>
</dbReference>
<dbReference type="PROSITE" id="PS00486">
    <property type="entry name" value="DNA_MISMATCH_REPAIR_2"/>
    <property type="match status" value="1"/>
</dbReference>
<comment type="similarity">
    <text evidence="1 6 7">Belongs to the DNA mismatch repair MutS family.</text>
</comment>
<keyword evidence="5 6" id="KW-0238">DNA-binding</keyword>
<dbReference type="InterPro" id="IPR016151">
    <property type="entry name" value="DNA_mismatch_repair_MutS_N"/>
</dbReference>
<dbReference type="GO" id="GO:0032301">
    <property type="term" value="C:MutSalpha complex"/>
    <property type="evidence" value="ECO:0007669"/>
    <property type="project" value="TreeGrafter"/>
</dbReference>
<evidence type="ECO:0000259" key="9">
    <source>
        <dbReference type="PROSITE" id="PS00486"/>
    </source>
</evidence>
<evidence type="ECO:0000313" key="10">
    <source>
        <dbReference type="EMBL" id="KAJ6635780.1"/>
    </source>
</evidence>
<dbReference type="SMART" id="SM00533">
    <property type="entry name" value="MUTSd"/>
    <property type="match status" value="1"/>
</dbReference>
<dbReference type="SUPFAM" id="SSF48334">
    <property type="entry name" value="DNA repair protein MutS, domain III"/>
    <property type="match status" value="1"/>
</dbReference>
<feature type="compositionally biased region" description="Basic and acidic residues" evidence="8">
    <location>
        <begin position="55"/>
        <end position="74"/>
    </location>
</feature>
<keyword evidence="4 6" id="KW-0067">ATP-binding</keyword>
<dbReference type="InterPro" id="IPR007860">
    <property type="entry name" value="DNA_mmatch_repair_MutS_con_dom"/>
</dbReference>
<dbReference type="GO" id="GO:0006298">
    <property type="term" value="P:mismatch repair"/>
    <property type="evidence" value="ECO:0007669"/>
    <property type="project" value="InterPro"/>
</dbReference>
<organism evidence="10 11">
    <name type="scientific">Pseudolycoriella hygida</name>
    <dbReference type="NCBI Taxonomy" id="35572"/>
    <lineage>
        <taxon>Eukaryota</taxon>
        <taxon>Metazoa</taxon>
        <taxon>Ecdysozoa</taxon>
        <taxon>Arthropoda</taxon>
        <taxon>Hexapoda</taxon>
        <taxon>Insecta</taxon>
        <taxon>Pterygota</taxon>
        <taxon>Neoptera</taxon>
        <taxon>Endopterygota</taxon>
        <taxon>Diptera</taxon>
        <taxon>Nematocera</taxon>
        <taxon>Sciaroidea</taxon>
        <taxon>Sciaridae</taxon>
        <taxon>Pseudolycoriella</taxon>
    </lineage>
</organism>
<reference evidence="10" key="1">
    <citation type="submission" date="2022-07" db="EMBL/GenBank/DDBJ databases">
        <authorList>
            <person name="Trinca V."/>
            <person name="Uliana J.V.C."/>
            <person name="Torres T.T."/>
            <person name="Ward R.J."/>
            <person name="Monesi N."/>
        </authorList>
    </citation>
    <scope>NUCLEOTIDE SEQUENCE</scope>
    <source>
        <strain evidence="10">HSMRA1968</strain>
        <tissue evidence="10">Whole embryos</tissue>
    </source>
</reference>
<keyword evidence="2 6" id="KW-0547">Nucleotide-binding</keyword>
<dbReference type="Gene3D" id="1.10.1420.10">
    <property type="match status" value="2"/>
</dbReference>
<dbReference type="Pfam" id="PF00488">
    <property type="entry name" value="MutS_V"/>
    <property type="match status" value="1"/>
</dbReference>
<protein>
    <recommendedName>
        <fullName evidence="6">DNA mismatch repair protein</fullName>
    </recommendedName>
</protein>
<dbReference type="PANTHER" id="PTHR11361:SF148">
    <property type="entry name" value="DNA MISMATCH REPAIR PROTEIN MSH6"/>
    <property type="match status" value="1"/>
</dbReference>
<dbReference type="SUPFAM" id="SSF53150">
    <property type="entry name" value="DNA repair protein MutS, domain II"/>
    <property type="match status" value="1"/>
</dbReference>
<dbReference type="FunFam" id="3.40.50.300:FF:002677">
    <property type="entry name" value="DNA mismatch repair protein"/>
    <property type="match status" value="1"/>
</dbReference>
<dbReference type="SUPFAM" id="SSF55271">
    <property type="entry name" value="DNA repair protein MutS, domain I"/>
    <property type="match status" value="1"/>
</dbReference>
<evidence type="ECO:0000256" key="1">
    <source>
        <dbReference type="ARBA" id="ARBA00006271"/>
    </source>
</evidence>
<name>A0A9Q0MPN9_9DIPT</name>
<dbReference type="InterPro" id="IPR027417">
    <property type="entry name" value="P-loop_NTPase"/>
</dbReference>
<dbReference type="Gene3D" id="3.40.50.300">
    <property type="entry name" value="P-loop containing nucleotide triphosphate hydrolases"/>
    <property type="match status" value="1"/>
</dbReference>
<dbReference type="Pfam" id="PF05190">
    <property type="entry name" value="MutS_IV"/>
    <property type="match status" value="1"/>
</dbReference>
<keyword evidence="11" id="KW-1185">Reference proteome</keyword>
<dbReference type="InterPro" id="IPR007861">
    <property type="entry name" value="DNA_mismatch_repair_MutS_clamp"/>
</dbReference>